<name>A0A0F9CBQ2_9ZZZZ</name>
<sequence length="395" mass="39973">MGYLLADGTIIGSTSQAQDFGSNGIKTDLIVESTSGSGILIDGAADAVQLTVEGHSTQTSNILRVKQSGAVDLLTVSNMAVVHIAQDGSSTSAVLALGAKAGGDALLYWDGNNLIVDAGGGDLNLTGDMDVNGNMAVGTATVSSTVGINLNEITTGSATGAIIDAETSSTSVFGATLKGVRGKAAWKGTGKSVSTFGLDFVASYENTGEMVLIAGCNVGIQSLSGGTGTFTEASGVLVSATWTSNNAPVTVQGVHIKDLGDSGGTDLYGLRIAAQTDPGGVHRGISQEGTTEVNVLAGNTTIGADATPVATLHVDQTSTTGAKPVLYLDQASTEDPPEPFIFYEGTAVSASLDEPIVDVGDVTTATIAGYVRVQVLDKGNQITDQAYYHPLYTLA</sequence>
<reference evidence="1" key="1">
    <citation type="journal article" date="2015" name="Nature">
        <title>Complex archaea that bridge the gap between prokaryotes and eukaryotes.</title>
        <authorList>
            <person name="Spang A."/>
            <person name="Saw J.H."/>
            <person name="Jorgensen S.L."/>
            <person name="Zaremba-Niedzwiedzka K."/>
            <person name="Martijn J."/>
            <person name="Lind A.E."/>
            <person name="van Eijk R."/>
            <person name="Schleper C."/>
            <person name="Guy L."/>
            <person name="Ettema T.J."/>
        </authorList>
    </citation>
    <scope>NUCLEOTIDE SEQUENCE</scope>
</reference>
<dbReference type="EMBL" id="LAZR01045060">
    <property type="protein sequence ID" value="KKK99774.1"/>
    <property type="molecule type" value="Genomic_DNA"/>
</dbReference>
<accession>A0A0F9CBQ2</accession>
<gene>
    <name evidence="1" type="ORF">LCGC14_2629360</name>
</gene>
<evidence type="ECO:0000313" key="1">
    <source>
        <dbReference type="EMBL" id="KKK99774.1"/>
    </source>
</evidence>
<protein>
    <submittedName>
        <fullName evidence="1">Uncharacterized protein</fullName>
    </submittedName>
</protein>
<proteinExistence type="predicted"/>
<organism evidence="1">
    <name type="scientific">marine sediment metagenome</name>
    <dbReference type="NCBI Taxonomy" id="412755"/>
    <lineage>
        <taxon>unclassified sequences</taxon>
        <taxon>metagenomes</taxon>
        <taxon>ecological metagenomes</taxon>
    </lineage>
</organism>
<dbReference type="AlphaFoldDB" id="A0A0F9CBQ2"/>
<comment type="caution">
    <text evidence="1">The sequence shown here is derived from an EMBL/GenBank/DDBJ whole genome shotgun (WGS) entry which is preliminary data.</text>
</comment>